<dbReference type="PANTHER" id="PTHR47717:SF1">
    <property type="entry name" value="PEPTIDYL-PROLYL CIS-TRANS ISOMERASE FKBP19, CHLOROPLASTIC"/>
    <property type="match status" value="1"/>
</dbReference>
<feature type="domain" description="PPIase FKBP-type" evidence="2">
    <location>
        <begin position="150"/>
        <end position="272"/>
    </location>
</feature>
<dbReference type="InterPro" id="IPR001179">
    <property type="entry name" value="PPIase_FKBP_dom"/>
</dbReference>
<dbReference type="OrthoDB" id="77911at2759"/>
<dbReference type="GO" id="GO:0009579">
    <property type="term" value="C:thylakoid"/>
    <property type="evidence" value="ECO:0007669"/>
    <property type="project" value="TreeGrafter"/>
</dbReference>
<dbReference type="EC" id="5.2.1.8" evidence="1"/>
<dbReference type="SUPFAM" id="SSF54534">
    <property type="entry name" value="FKBP-like"/>
    <property type="match status" value="1"/>
</dbReference>
<evidence type="ECO:0000259" key="2">
    <source>
        <dbReference type="PROSITE" id="PS50059"/>
    </source>
</evidence>
<protein>
    <recommendedName>
        <fullName evidence="1">peptidylprolyl isomerase</fullName>
        <ecNumber evidence="1">5.2.1.8</ecNumber>
    </recommendedName>
</protein>
<dbReference type="AlphaFoldDB" id="A0A7J7IDC6"/>
<keyword evidence="1" id="KW-0697">Rotamase</keyword>
<dbReference type="GO" id="GO:0009507">
    <property type="term" value="C:chloroplast"/>
    <property type="evidence" value="ECO:0007669"/>
    <property type="project" value="TreeGrafter"/>
</dbReference>
<dbReference type="Gene3D" id="3.10.50.40">
    <property type="match status" value="1"/>
</dbReference>
<keyword evidence="4" id="KW-1185">Reference proteome</keyword>
<evidence type="ECO:0000313" key="4">
    <source>
        <dbReference type="Proteomes" id="UP000530660"/>
    </source>
</evidence>
<name>A0A7J7IDC6_9RHOD</name>
<evidence type="ECO:0000256" key="1">
    <source>
        <dbReference type="PROSITE-ProRule" id="PRU00277"/>
    </source>
</evidence>
<organism evidence="3 4">
    <name type="scientific">Cyanidiococcus yangmingshanensis</name>
    <dbReference type="NCBI Taxonomy" id="2690220"/>
    <lineage>
        <taxon>Eukaryota</taxon>
        <taxon>Rhodophyta</taxon>
        <taxon>Bangiophyceae</taxon>
        <taxon>Cyanidiales</taxon>
        <taxon>Cyanidiaceae</taxon>
        <taxon>Cyanidiococcus</taxon>
    </lineage>
</organism>
<dbReference type="Proteomes" id="UP000530660">
    <property type="component" value="Unassembled WGS sequence"/>
</dbReference>
<sequence length="285" mass="32032">MIDCSITFIGCKYVSGSARCLERYRCFRRKGLQQHAFCSLNCRGKELSMDGSYIVRRCERAVGFLSLAIFLFSAPAVSAEVAAPINLELTKREQTRASVSSPSTWELLPSLEGKDYGKPRMRYSDFATLPSGVQYRDVRVGDSLNTPRTGDRVVISWSGYTIGYYGRIFEAKNRVQGGAFGDDREYSRYVLGRGELIPALEEALLTMHPGGIRQVIVPPEHGYPLDGTDWSHDRVGPKPRTFSGMRALNFVLENKGLVDKTLLFNVELIRIDRPGEHGFETFARR</sequence>
<proteinExistence type="predicted"/>
<dbReference type="PROSITE" id="PS50059">
    <property type="entry name" value="FKBP_PPIASE"/>
    <property type="match status" value="1"/>
</dbReference>
<dbReference type="InterPro" id="IPR044208">
    <property type="entry name" value="FKBP19-like"/>
</dbReference>
<dbReference type="InterPro" id="IPR046357">
    <property type="entry name" value="PPIase_dom_sf"/>
</dbReference>
<comment type="caution">
    <text evidence="3">The sequence shown here is derived from an EMBL/GenBank/DDBJ whole genome shotgun (WGS) entry which is preliminary data.</text>
</comment>
<dbReference type="EMBL" id="VWRR01000018">
    <property type="protein sequence ID" value="KAF6000694.1"/>
    <property type="molecule type" value="Genomic_DNA"/>
</dbReference>
<accession>A0A7J7IDC6</accession>
<evidence type="ECO:0000313" key="3">
    <source>
        <dbReference type="EMBL" id="KAF6000694.1"/>
    </source>
</evidence>
<dbReference type="PANTHER" id="PTHR47717">
    <property type="entry name" value="PEPTIDYL-PROLYL CIS-TRANS ISOMERASE FKBP19, CHLOROPLASTIC"/>
    <property type="match status" value="1"/>
</dbReference>
<reference evidence="3 4" key="1">
    <citation type="journal article" date="2020" name="J. Phycol.">
        <title>Comparative genome analysis reveals Cyanidiococcus gen. nov., a new extremophilic red algal genus sister to Cyanidioschyzon (Cyanidioschyzonaceae, Rhodophyta).</title>
        <authorList>
            <person name="Liu S.-L."/>
            <person name="Chiang Y.-R."/>
            <person name="Yoon H.S."/>
            <person name="Fu H.-Y."/>
        </authorList>
    </citation>
    <scope>NUCLEOTIDE SEQUENCE [LARGE SCALE GENOMIC DNA]</scope>
    <source>
        <strain evidence="3 4">THAL066</strain>
    </source>
</reference>
<dbReference type="Pfam" id="PF00254">
    <property type="entry name" value="FKBP_C"/>
    <property type="match status" value="1"/>
</dbReference>
<dbReference type="GO" id="GO:0003755">
    <property type="term" value="F:peptidyl-prolyl cis-trans isomerase activity"/>
    <property type="evidence" value="ECO:0007669"/>
    <property type="project" value="UniProtKB-KW"/>
</dbReference>
<gene>
    <name evidence="3" type="primary">FKBP15_3</name>
    <name evidence="3" type="ORF">F1559_001440</name>
</gene>
<keyword evidence="1 3" id="KW-0413">Isomerase</keyword>
<comment type="catalytic activity">
    <reaction evidence="1">
        <text>[protein]-peptidylproline (omega=180) = [protein]-peptidylproline (omega=0)</text>
        <dbReference type="Rhea" id="RHEA:16237"/>
        <dbReference type="Rhea" id="RHEA-COMP:10747"/>
        <dbReference type="Rhea" id="RHEA-COMP:10748"/>
        <dbReference type="ChEBI" id="CHEBI:83833"/>
        <dbReference type="ChEBI" id="CHEBI:83834"/>
        <dbReference type="EC" id="5.2.1.8"/>
    </reaction>
</comment>